<feature type="compositionally biased region" description="Basic residues" evidence="1">
    <location>
        <begin position="45"/>
        <end position="67"/>
    </location>
</feature>
<accession>A0ABX2QJP3</accession>
<sequence length="76" mass="8469">MHSEGNLGRYIRDKFSNLINQQAVGAAKETKGELNTDKAPDQRPPHSRHAKNLRRQTRNSTKQKKAGTGRTKGTGE</sequence>
<evidence type="ECO:0000313" key="2">
    <source>
        <dbReference type="EMBL" id="NVP56534.1"/>
    </source>
</evidence>
<dbReference type="RefSeq" id="WP_176950504.1">
    <property type="nucleotide sequence ID" value="NZ_JABXYK010000008.1"/>
</dbReference>
<feature type="region of interest" description="Disordered" evidence="1">
    <location>
        <begin position="22"/>
        <end position="76"/>
    </location>
</feature>
<evidence type="ECO:0000313" key="3">
    <source>
        <dbReference type="Proteomes" id="UP000659172"/>
    </source>
</evidence>
<keyword evidence="3" id="KW-1185">Reference proteome</keyword>
<dbReference type="EMBL" id="JABXYK010000008">
    <property type="protein sequence ID" value="NVP56534.1"/>
    <property type="molecule type" value="Genomic_DNA"/>
</dbReference>
<evidence type="ECO:0000256" key="1">
    <source>
        <dbReference type="SAM" id="MobiDB-lite"/>
    </source>
</evidence>
<feature type="compositionally biased region" description="Basic and acidic residues" evidence="1">
    <location>
        <begin position="28"/>
        <end position="44"/>
    </location>
</feature>
<organism evidence="2 3">
    <name type="scientific">Mycoplana rhizolycopersici</name>
    <dbReference type="NCBI Taxonomy" id="2746702"/>
    <lineage>
        <taxon>Bacteria</taxon>
        <taxon>Pseudomonadati</taxon>
        <taxon>Pseudomonadota</taxon>
        <taxon>Alphaproteobacteria</taxon>
        <taxon>Hyphomicrobiales</taxon>
        <taxon>Rhizobiaceae</taxon>
        <taxon>Mycoplana</taxon>
    </lineage>
</organism>
<comment type="caution">
    <text evidence="2">The sequence shown here is derived from an EMBL/GenBank/DDBJ whole genome shotgun (WGS) entry which is preliminary data.</text>
</comment>
<reference evidence="2 3" key="1">
    <citation type="submission" date="2020-06" db="EMBL/GenBank/DDBJ databases">
        <title>Rhizobium sp.nov. isolated from the tomato plant.</title>
        <authorList>
            <person name="Thin K.K."/>
            <person name="Zhang X."/>
            <person name="He S."/>
        </authorList>
    </citation>
    <scope>NUCLEOTIDE SEQUENCE [LARGE SCALE GENOMIC DNA]</scope>
    <source>
        <strain evidence="2 3">DBTS2</strain>
    </source>
</reference>
<gene>
    <name evidence="2" type="ORF">HV823_14860</name>
</gene>
<dbReference type="Proteomes" id="UP000659172">
    <property type="component" value="Unassembled WGS sequence"/>
</dbReference>
<proteinExistence type="predicted"/>
<name>A0ABX2QJP3_9HYPH</name>
<protein>
    <submittedName>
        <fullName evidence="2">Uncharacterized protein</fullName>
    </submittedName>
</protein>